<gene>
    <name evidence="9" type="ORF">ESB00_10965</name>
</gene>
<keyword evidence="2 7" id="KW-0813">Transport</keyword>
<evidence type="ECO:0000259" key="8">
    <source>
        <dbReference type="PROSITE" id="PS50928"/>
    </source>
</evidence>
<proteinExistence type="inferred from homology"/>
<dbReference type="GO" id="GO:0005886">
    <property type="term" value="C:plasma membrane"/>
    <property type="evidence" value="ECO:0007669"/>
    <property type="project" value="UniProtKB-SubCell"/>
</dbReference>
<evidence type="ECO:0000256" key="6">
    <source>
        <dbReference type="ARBA" id="ARBA00023136"/>
    </source>
</evidence>
<feature type="transmembrane region" description="Helical" evidence="7">
    <location>
        <begin position="12"/>
        <end position="38"/>
    </location>
</feature>
<dbReference type="SUPFAM" id="SSF161098">
    <property type="entry name" value="MetI-like"/>
    <property type="match status" value="1"/>
</dbReference>
<dbReference type="EMBL" id="SDHX01000001">
    <property type="protein sequence ID" value="RXK56360.1"/>
    <property type="molecule type" value="Genomic_DNA"/>
</dbReference>
<dbReference type="GO" id="GO:0055085">
    <property type="term" value="P:transmembrane transport"/>
    <property type="evidence" value="ECO:0007669"/>
    <property type="project" value="InterPro"/>
</dbReference>
<dbReference type="RefSeq" id="WP_129047729.1">
    <property type="nucleotide sequence ID" value="NZ_SDHX01000001.1"/>
</dbReference>
<organism evidence="9 10">
    <name type="scientific">Oleiharenicola lentus</name>
    <dbReference type="NCBI Taxonomy" id="2508720"/>
    <lineage>
        <taxon>Bacteria</taxon>
        <taxon>Pseudomonadati</taxon>
        <taxon>Verrucomicrobiota</taxon>
        <taxon>Opitutia</taxon>
        <taxon>Opitutales</taxon>
        <taxon>Opitutaceae</taxon>
        <taxon>Oleiharenicola</taxon>
    </lineage>
</organism>
<feature type="domain" description="ABC transmembrane type-1" evidence="8">
    <location>
        <begin position="68"/>
        <end position="287"/>
    </location>
</feature>
<keyword evidence="5 7" id="KW-1133">Transmembrane helix</keyword>
<keyword evidence="6 7" id="KW-0472">Membrane</keyword>
<evidence type="ECO:0000256" key="3">
    <source>
        <dbReference type="ARBA" id="ARBA00022475"/>
    </source>
</evidence>
<comment type="caution">
    <text evidence="9">The sequence shown here is derived from an EMBL/GenBank/DDBJ whole genome shotgun (WGS) entry which is preliminary data.</text>
</comment>
<feature type="transmembrane region" description="Helical" evidence="7">
    <location>
        <begin position="105"/>
        <end position="126"/>
    </location>
</feature>
<keyword evidence="10" id="KW-1185">Reference proteome</keyword>
<dbReference type="Proteomes" id="UP000290218">
    <property type="component" value="Unassembled WGS sequence"/>
</dbReference>
<evidence type="ECO:0000256" key="7">
    <source>
        <dbReference type="RuleBase" id="RU363032"/>
    </source>
</evidence>
<feature type="transmembrane region" description="Helical" evidence="7">
    <location>
        <begin position="72"/>
        <end position="93"/>
    </location>
</feature>
<sequence length="299" mass="33670">MTQSRRQLRAGLGYTALWVVGLGVFTAYPVLASVYYSFCDYSVLTSPVWIGTENYQRLWHDDLFWRALRNTLYFAVFSVPLGAIVSLSLALLLNQDVRGRPFFRALFYLPSIVPAVASSMLWLWIFNGQYGLLNFVLTPILGVVGLQPPIWLADPNWAKPALVMMSLWGVGNSMIIYLAGLQDVPKELYESAEIDGAGPWRKFWHITLPCISPVIYFNVLMGTIGALQVFTQAFIMSGGTDDGSPARSTLFYALYLFGQAFYQLRMGYASAMAWILFVIIVSLTWLATKLSARHVHYNR</sequence>
<dbReference type="InterPro" id="IPR051393">
    <property type="entry name" value="ABC_transporter_permease"/>
</dbReference>
<reference evidence="9 10" key="1">
    <citation type="submission" date="2019-01" db="EMBL/GenBank/DDBJ databases">
        <title>Lacunisphaera sp. strain TWA-58.</title>
        <authorList>
            <person name="Chen W.-M."/>
        </authorList>
    </citation>
    <scope>NUCLEOTIDE SEQUENCE [LARGE SCALE GENOMIC DNA]</scope>
    <source>
        <strain evidence="9 10">TWA-58</strain>
    </source>
</reference>
<feature type="transmembrane region" description="Helical" evidence="7">
    <location>
        <begin position="160"/>
        <end position="180"/>
    </location>
</feature>
<dbReference type="AlphaFoldDB" id="A0A4Q1CBK4"/>
<evidence type="ECO:0000313" key="9">
    <source>
        <dbReference type="EMBL" id="RXK56360.1"/>
    </source>
</evidence>
<dbReference type="CDD" id="cd06261">
    <property type="entry name" value="TM_PBP2"/>
    <property type="match status" value="1"/>
</dbReference>
<dbReference type="PANTHER" id="PTHR30193">
    <property type="entry name" value="ABC TRANSPORTER PERMEASE PROTEIN"/>
    <property type="match status" value="1"/>
</dbReference>
<dbReference type="PANTHER" id="PTHR30193:SF1">
    <property type="entry name" value="ABC TRANSPORTER PERMEASE PROTEIN YESP-RELATED"/>
    <property type="match status" value="1"/>
</dbReference>
<evidence type="ECO:0000256" key="1">
    <source>
        <dbReference type="ARBA" id="ARBA00004651"/>
    </source>
</evidence>
<evidence type="ECO:0000256" key="2">
    <source>
        <dbReference type="ARBA" id="ARBA00022448"/>
    </source>
</evidence>
<evidence type="ECO:0000313" key="10">
    <source>
        <dbReference type="Proteomes" id="UP000290218"/>
    </source>
</evidence>
<feature type="transmembrane region" description="Helical" evidence="7">
    <location>
        <begin position="271"/>
        <end position="292"/>
    </location>
</feature>
<accession>A0A4Q1CBK4</accession>
<dbReference type="Gene3D" id="1.10.3720.10">
    <property type="entry name" value="MetI-like"/>
    <property type="match status" value="1"/>
</dbReference>
<protein>
    <submittedName>
        <fullName evidence="9">Sugar ABC transporter permease</fullName>
    </submittedName>
</protein>
<feature type="transmembrane region" description="Helical" evidence="7">
    <location>
        <begin position="214"/>
        <end position="237"/>
    </location>
</feature>
<evidence type="ECO:0000256" key="5">
    <source>
        <dbReference type="ARBA" id="ARBA00022989"/>
    </source>
</evidence>
<comment type="subcellular location">
    <subcellularLocation>
        <location evidence="1 7">Cell membrane</location>
        <topology evidence="1 7">Multi-pass membrane protein</topology>
    </subcellularLocation>
</comment>
<comment type="similarity">
    <text evidence="7">Belongs to the binding-protein-dependent transport system permease family.</text>
</comment>
<dbReference type="InterPro" id="IPR000515">
    <property type="entry name" value="MetI-like"/>
</dbReference>
<evidence type="ECO:0000256" key="4">
    <source>
        <dbReference type="ARBA" id="ARBA00022692"/>
    </source>
</evidence>
<dbReference type="InterPro" id="IPR035906">
    <property type="entry name" value="MetI-like_sf"/>
</dbReference>
<keyword evidence="4 7" id="KW-0812">Transmembrane</keyword>
<dbReference type="PROSITE" id="PS50928">
    <property type="entry name" value="ABC_TM1"/>
    <property type="match status" value="1"/>
</dbReference>
<dbReference type="OrthoDB" id="9773727at2"/>
<name>A0A4Q1CBK4_9BACT</name>
<keyword evidence="3" id="KW-1003">Cell membrane</keyword>
<dbReference type="Pfam" id="PF00528">
    <property type="entry name" value="BPD_transp_1"/>
    <property type="match status" value="1"/>
</dbReference>